<comment type="pathway">
    <text evidence="3">Amino-acid biosynthesis; L-methionine biosynthesis via salvage pathway; L-methionine from S-methyl-5-thio-alpha-D-ribose 1-phosphate: step 1/6.</text>
</comment>
<dbReference type="Gene3D" id="3.40.50.10470">
    <property type="entry name" value="Translation initiation factor eif-2b, domain 2"/>
    <property type="match status" value="1"/>
</dbReference>
<dbReference type="NCBIfam" id="TIGR00524">
    <property type="entry name" value="eIF-2B_rel"/>
    <property type="match status" value="1"/>
</dbReference>
<keyword evidence="1 3" id="KW-0413">Isomerase</keyword>
<dbReference type="NCBIfam" id="NF004326">
    <property type="entry name" value="PRK05720.1"/>
    <property type="match status" value="1"/>
</dbReference>
<dbReference type="FunFam" id="3.40.50.10470:FF:000006">
    <property type="entry name" value="Methylthioribose-1-phosphate isomerase"/>
    <property type="match status" value="1"/>
</dbReference>
<feature type="binding site" evidence="3">
    <location>
        <begin position="246"/>
        <end position="247"/>
    </location>
    <ligand>
        <name>substrate</name>
    </ligand>
</feature>
<proteinExistence type="inferred from homology"/>
<dbReference type="GO" id="GO:0046523">
    <property type="term" value="F:S-methyl-5-thioribose-1-phosphate isomerase activity"/>
    <property type="evidence" value="ECO:0007669"/>
    <property type="project" value="UniProtKB-UniRule"/>
</dbReference>
<dbReference type="InterPro" id="IPR005251">
    <property type="entry name" value="IF-M1Pi"/>
</dbReference>
<reference evidence="4 5" key="1">
    <citation type="submission" date="2023-03" db="EMBL/GenBank/DDBJ databases">
        <title>Bacillus Genome Sequencing.</title>
        <authorList>
            <person name="Dunlap C."/>
        </authorList>
    </citation>
    <scope>NUCLEOTIDE SEQUENCE [LARGE SCALE GENOMIC DNA]</scope>
    <source>
        <strain evidence="4 5">B-59205</strain>
    </source>
</reference>
<dbReference type="PANTHER" id="PTHR43475:SF1">
    <property type="entry name" value="METHYLTHIORIBOSE-1-PHOSPHATE ISOMERASE"/>
    <property type="match status" value="1"/>
</dbReference>
<dbReference type="PANTHER" id="PTHR43475">
    <property type="entry name" value="METHYLTHIORIBOSE-1-PHOSPHATE ISOMERASE"/>
    <property type="match status" value="1"/>
</dbReference>
<comment type="function">
    <text evidence="3">Catalyzes the interconversion of methylthioribose-1-phosphate (MTR-1-P) into methylthioribulose-1-phosphate (MTRu-1-P).</text>
</comment>
<dbReference type="EC" id="5.3.1.23" evidence="3"/>
<dbReference type="InterPro" id="IPR037171">
    <property type="entry name" value="NagB/RpiA_transferase-like"/>
</dbReference>
<feature type="active site" description="Proton donor" evidence="3">
    <location>
        <position position="236"/>
    </location>
</feature>
<comment type="catalytic activity">
    <reaction evidence="2 3">
        <text>5-(methylsulfanyl)-alpha-D-ribose 1-phosphate = 5-(methylsulfanyl)-D-ribulose 1-phosphate</text>
        <dbReference type="Rhea" id="RHEA:19989"/>
        <dbReference type="ChEBI" id="CHEBI:58533"/>
        <dbReference type="ChEBI" id="CHEBI:58548"/>
        <dbReference type="EC" id="5.3.1.23"/>
    </reaction>
</comment>
<evidence type="ECO:0000313" key="5">
    <source>
        <dbReference type="Proteomes" id="UP001344888"/>
    </source>
</evidence>
<gene>
    <name evidence="3 4" type="primary">mtnA</name>
    <name evidence="4" type="ORF">P9B03_19330</name>
</gene>
<dbReference type="Pfam" id="PF01008">
    <property type="entry name" value="IF-2B"/>
    <property type="match status" value="1"/>
</dbReference>
<dbReference type="EMBL" id="JARSFG010000036">
    <property type="protein sequence ID" value="MEC1180619.1"/>
    <property type="molecule type" value="Genomic_DNA"/>
</dbReference>
<dbReference type="AlphaFoldDB" id="A0AAW9NP63"/>
<dbReference type="InterPro" id="IPR027363">
    <property type="entry name" value="M1Pi_N"/>
</dbReference>
<organism evidence="4 5">
    <name type="scientific">Metasolibacillus meyeri</name>
    <dbReference type="NCBI Taxonomy" id="1071052"/>
    <lineage>
        <taxon>Bacteria</taxon>
        <taxon>Bacillati</taxon>
        <taxon>Bacillota</taxon>
        <taxon>Bacilli</taxon>
        <taxon>Bacillales</taxon>
        <taxon>Caryophanaceae</taxon>
        <taxon>Metasolibacillus</taxon>
    </lineage>
</organism>
<comment type="caution">
    <text evidence="4">The sequence shown here is derived from an EMBL/GenBank/DDBJ whole genome shotgun (WGS) entry which is preliminary data.</text>
</comment>
<feature type="site" description="Transition state stabilizer" evidence="3">
    <location>
        <position position="156"/>
    </location>
</feature>
<keyword evidence="5" id="KW-1185">Reference proteome</keyword>
<dbReference type="Gene3D" id="1.20.120.420">
    <property type="entry name" value="translation initiation factor eif-2b, domain 1"/>
    <property type="match status" value="1"/>
</dbReference>
<dbReference type="InterPro" id="IPR000649">
    <property type="entry name" value="IF-2B-related"/>
</dbReference>
<dbReference type="RefSeq" id="WP_326125141.1">
    <property type="nucleotide sequence ID" value="NZ_JARSFG010000036.1"/>
</dbReference>
<evidence type="ECO:0000256" key="3">
    <source>
        <dbReference type="HAMAP-Rule" id="MF_01678"/>
    </source>
</evidence>
<comment type="similarity">
    <text evidence="3">Belongs to the EIF-2B alpha/beta/delta subunits family. MtnA subfamily.</text>
</comment>
<dbReference type="InterPro" id="IPR042529">
    <property type="entry name" value="IF_2B-like_C"/>
</dbReference>
<evidence type="ECO:0000256" key="1">
    <source>
        <dbReference type="ARBA" id="ARBA00023235"/>
    </source>
</evidence>
<keyword evidence="3" id="KW-0028">Amino-acid biosynthesis</keyword>
<dbReference type="NCBIfam" id="TIGR00512">
    <property type="entry name" value="salvage_mtnA"/>
    <property type="match status" value="1"/>
</dbReference>
<feature type="binding site" evidence="3">
    <location>
        <position position="88"/>
    </location>
    <ligand>
        <name>substrate</name>
    </ligand>
</feature>
<feature type="binding site" evidence="3">
    <location>
        <begin position="46"/>
        <end position="48"/>
    </location>
    <ligand>
        <name>substrate</name>
    </ligand>
</feature>
<dbReference type="FunFam" id="1.20.120.420:FF:000003">
    <property type="entry name" value="Methylthioribose-1-phosphate isomerase"/>
    <property type="match status" value="1"/>
</dbReference>
<protein>
    <recommendedName>
        <fullName evidence="3">Methylthioribose-1-phosphate isomerase</fullName>
        <shortName evidence="3">M1Pi</shortName>
        <shortName evidence="3">MTR-1-P isomerase</shortName>
        <ecNumber evidence="3">5.3.1.23</ecNumber>
    </recommendedName>
    <alternativeName>
        <fullName evidence="3">S-methyl-5-thioribose-1-phosphate isomerase</fullName>
    </alternativeName>
</protein>
<evidence type="ECO:0000256" key="2">
    <source>
        <dbReference type="ARBA" id="ARBA00052401"/>
    </source>
</evidence>
<accession>A0AAW9NP63</accession>
<feature type="binding site" evidence="3">
    <location>
        <position position="195"/>
    </location>
    <ligand>
        <name>substrate</name>
    </ligand>
</feature>
<name>A0AAW9NP63_9BACL</name>
<sequence>MELNTIEWKGNKLVLLDQTALPNKVSYIDMTTVEEVWQAIHSMIVRGAPAIGVTAAYGAYIAVQYFDGSVEEAKYELKKQLDYLATSRPTAVNLFWALERMGKVAELFSGNDLVEFQERLLNEAIVIHMEDIKINRNIGEHLLTLLEDGQGVLTHCNAGALATTKYGTATSPFYLAKEKGMSLKVFADETRPRFQGAMLTSFELYHAGIDVTLITDNMAATVMSQNKVQAVIVGCDRVAANGDVANKIGTLGVAILAKHYGIPFYVATPTPTIDLNCATGTGIPIEERSKDEVLKPTGQYIAPPEVKVYNPAFDVTPAHLITAIVTEKGIIHSPNEEKLRAVFK</sequence>
<dbReference type="InterPro" id="IPR011559">
    <property type="entry name" value="Initiation_fac_2B_a/b/d"/>
</dbReference>
<dbReference type="Proteomes" id="UP001344888">
    <property type="component" value="Unassembled WGS sequence"/>
</dbReference>
<dbReference type="SUPFAM" id="SSF100950">
    <property type="entry name" value="NagB/RpiA/CoA transferase-like"/>
    <property type="match status" value="1"/>
</dbReference>
<keyword evidence="3" id="KW-0486">Methionine biosynthesis</keyword>
<dbReference type="HAMAP" id="MF_01678">
    <property type="entry name" value="Salvage_MtnA"/>
    <property type="match status" value="1"/>
</dbReference>
<evidence type="ECO:0000313" key="4">
    <source>
        <dbReference type="EMBL" id="MEC1180619.1"/>
    </source>
</evidence>
<dbReference type="GO" id="GO:0019509">
    <property type="term" value="P:L-methionine salvage from methylthioadenosine"/>
    <property type="evidence" value="ECO:0007669"/>
    <property type="project" value="UniProtKB-UniRule"/>
</dbReference>